<dbReference type="GO" id="GO:0008408">
    <property type="term" value="F:3'-5' exonuclease activity"/>
    <property type="evidence" value="ECO:0007669"/>
    <property type="project" value="InterPro"/>
</dbReference>
<keyword evidence="8" id="KW-0238">DNA-binding</keyword>
<accession>A0A5J6SR19</accession>
<gene>
    <name evidence="10" type="ORF">PB01_17095</name>
</gene>
<evidence type="ECO:0000313" key="11">
    <source>
        <dbReference type="Proteomes" id="UP000325517"/>
    </source>
</evidence>
<keyword evidence="3" id="KW-0963">Cytoplasm</keyword>
<keyword evidence="7" id="KW-0239">DNA-directed DNA polymerase</keyword>
<dbReference type="Gene3D" id="3.10.150.10">
    <property type="entry name" value="DNA Polymerase III, subunit A, domain 2"/>
    <property type="match status" value="1"/>
</dbReference>
<dbReference type="EMBL" id="CP031223">
    <property type="protein sequence ID" value="QFG00381.1"/>
    <property type="molecule type" value="Genomic_DNA"/>
</dbReference>
<dbReference type="OrthoDB" id="8421503at2"/>
<feature type="domain" description="DNA polymerase III beta sliding clamp central" evidence="9">
    <location>
        <begin position="2"/>
        <end position="72"/>
    </location>
</feature>
<reference evidence="10 11" key="1">
    <citation type="submission" date="2018-07" db="EMBL/GenBank/DDBJ databases">
        <title>Complete genome sequence of Psychrobacillus sp. PB01, isolated from iceberg, and comparative genome analysis of Psychrobacillus strains.</title>
        <authorList>
            <person name="Lee P.C."/>
        </authorList>
    </citation>
    <scope>NUCLEOTIDE SEQUENCE [LARGE SCALE GENOMIC DNA]</scope>
    <source>
        <strain evidence="10 11">PB01</strain>
    </source>
</reference>
<evidence type="ECO:0000259" key="9">
    <source>
        <dbReference type="Pfam" id="PF02767"/>
    </source>
</evidence>
<evidence type="ECO:0000256" key="1">
    <source>
        <dbReference type="ARBA" id="ARBA00004496"/>
    </source>
</evidence>
<evidence type="ECO:0000256" key="2">
    <source>
        <dbReference type="ARBA" id="ARBA00010752"/>
    </source>
</evidence>
<dbReference type="PANTHER" id="PTHR30478">
    <property type="entry name" value="DNA POLYMERASE III SUBUNIT BETA"/>
    <property type="match status" value="1"/>
</dbReference>
<evidence type="ECO:0000256" key="7">
    <source>
        <dbReference type="ARBA" id="ARBA00022932"/>
    </source>
</evidence>
<proteinExistence type="inferred from homology"/>
<evidence type="ECO:0000256" key="3">
    <source>
        <dbReference type="ARBA" id="ARBA00022490"/>
    </source>
</evidence>
<comment type="subcellular location">
    <subcellularLocation>
        <location evidence="1">Cytoplasm</location>
    </subcellularLocation>
</comment>
<dbReference type="InterPro" id="IPR022637">
    <property type="entry name" value="DNA_polIII_beta_cen"/>
</dbReference>
<dbReference type="GO" id="GO:0006271">
    <property type="term" value="P:DNA strand elongation involved in DNA replication"/>
    <property type="evidence" value="ECO:0007669"/>
    <property type="project" value="TreeGrafter"/>
</dbReference>
<dbReference type="Proteomes" id="UP000325517">
    <property type="component" value="Chromosome"/>
</dbReference>
<evidence type="ECO:0000256" key="4">
    <source>
        <dbReference type="ARBA" id="ARBA00022679"/>
    </source>
</evidence>
<dbReference type="Gene3D" id="3.70.10.10">
    <property type="match status" value="1"/>
</dbReference>
<dbReference type="Pfam" id="PF02767">
    <property type="entry name" value="DNA_pol3_beta_2"/>
    <property type="match status" value="1"/>
</dbReference>
<dbReference type="PANTHER" id="PTHR30478:SF0">
    <property type="entry name" value="BETA SLIDING CLAMP"/>
    <property type="match status" value="1"/>
</dbReference>
<name>A0A5J6SR19_9BACI</name>
<comment type="similarity">
    <text evidence="2">Belongs to the beta sliding clamp family.</text>
</comment>
<dbReference type="InterPro" id="IPR046938">
    <property type="entry name" value="DNA_clamp_sf"/>
</dbReference>
<dbReference type="GO" id="GO:0005737">
    <property type="term" value="C:cytoplasm"/>
    <property type="evidence" value="ECO:0007669"/>
    <property type="project" value="UniProtKB-SubCell"/>
</dbReference>
<dbReference type="GO" id="GO:0003887">
    <property type="term" value="F:DNA-directed DNA polymerase activity"/>
    <property type="evidence" value="ECO:0007669"/>
    <property type="project" value="UniProtKB-KW"/>
</dbReference>
<dbReference type="KEGG" id="psyo:PB01_17095"/>
<dbReference type="GO" id="GO:0009360">
    <property type="term" value="C:DNA polymerase III complex"/>
    <property type="evidence" value="ECO:0007669"/>
    <property type="project" value="InterPro"/>
</dbReference>
<evidence type="ECO:0000313" key="10">
    <source>
        <dbReference type="EMBL" id="QFG00381.1"/>
    </source>
</evidence>
<keyword evidence="6" id="KW-0235">DNA replication</keyword>
<keyword evidence="5" id="KW-0548">Nucleotidyltransferase</keyword>
<dbReference type="AlphaFoldDB" id="A0A5J6SR19"/>
<organism evidence="10 11">
    <name type="scientific">Psychrobacillus glaciei</name>
    <dbReference type="NCBI Taxonomy" id="2283160"/>
    <lineage>
        <taxon>Bacteria</taxon>
        <taxon>Bacillati</taxon>
        <taxon>Bacillota</taxon>
        <taxon>Bacilli</taxon>
        <taxon>Bacillales</taxon>
        <taxon>Bacillaceae</taxon>
        <taxon>Psychrobacillus</taxon>
    </lineage>
</organism>
<evidence type="ECO:0000256" key="5">
    <source>
        <dbReference type="ARBA" id="ARBA00022695"/>
    </source>
</evidence>
<keyword evidence="4" id="KW-0808">Transferase</keyword>
<evidence type="ECO:0000256" key="6">
    <source>
        <dbReference type="ARBA" id="ARBA00022705"/>
    </source>
</evidence>
<protein>
    <recommendedName>
        <fullName evidence="9">DNA polymerase III beta sliding clamp central domain-containing protein</fullName>
    </recommendedName>
</protein>
<dbReference type="GO" id="GO:0003677">
    <property type="term" value="F:DNA binding"/>
    <property type="evidence" value="ECO:0007669"/>
    <property type="project" value="UniProtKB-KW"/>
</dbReference>
<evidence type="ECO:0000256" key="8">
    <source>
        <dbReference type="ARBA" id="ARBA00023125"/>
    </source>
</evidence>
<dbReference type="InterPro" id="IPR001001">
    <property type="entry name" value="DNA_polIII_beta"/>
</dbReference>
<sequence length="78" mass="8555">MIKPTIIATSKSESRPVLTGVNMSFNDQNLTCVATNTHRLSMSRIDIKPTGNKFFNIPSTSLSELIKLIGSTSNEKNN</sequence>
<dbReference type="SUPFAM" id="SSF55979">
    <property type="entry name" value="DNA clamp"/>
    <property type="match status" value="1"/>
</dbReference>
<keyword evidence="11" id="KW-1185">Reference proteome</keyword>